<feature type="domain" description="ABC-2 type transporter transmembrane" evidence="7">
    <location>
        <begin position="52"/>
        <end position="231"/>
    </location>
</feature>
<dbReference type="InterPro" id="IPR051449">
    <property type="entry name" value="ABC-2_transporter_component"/>
</dbReference>
<proteinExistence type="predicted"/>
<keyword evidence="9" id="KW-1185">Reference proteome</keyword>
<dbReference type="InterPro" id="IPR013525">
    <property type="entry name" value="ABC2_TM"/>
</dbReference>
<accession>A0A9J6QP17</accession>
<feature type="transmembrane region" description="Helical" evidence="6">
    <location>
        <begin position="51"/>
        <end position="75"/>
    </location>
</feature>
<feature type="transmembrane region" description="Helical" evidence="6">
    <location>
        <begin position="96"/>
        <end position="120"/>
    </location>
</feature>
<protein>
    <submittedName>
        <fullName evidence="8">ABC transporter permease</fullName>
    </submittedName>
</protein>
<feature type="transmembrane region" description="Helical" evidence="6">
    <location>
        <begin position="211"/>
        <end position="232"/>
    </location>
</feature>
<keyword evidence="2" id="KW-1003">Cell membrane</keyword>
<evidence type="ECO:0000313" key="9">
    <source>
        <dbReference type="Proteomes" id="UP001065549"/>
    </source>
</evidence>
<evidence type="ECO:0000259" key="7">
    <source>
        <dbReference type="Pfam" id="PF12698"/>
    </source>
</evidence>
<dbReference type="Proteomes" id="UP001065549">
    <property type="component" value="Unassembled WGS sequence"/>
</dbReference>
<evidence type="ECO:0000256" key="1">
    <source>
        <dbReference type="ARBA" id="ARBA00004651"/>
    </source>
</evidence>
<evidence type="ECO:0000313" key="8">
    <source>
        <dbReference type="EMBL" id="MCU7377164.1"/>
    </source>
</evidence>
<dbReference type="PANTHER" id="PTHR30294">
    <property type="entry name" value="MEMBRANE COMPONENT OF ABC TRANSPORTER YHHJ-RELATED"/>
    <property type="match status" value="1"/>
</dbReference>
<gene>
    <name evidence="8" type="ORF">OBO34_02215</name>
</gene>
<dbReference type="EMBL" id="JAOSHN010000001">
    <property type="protein sequence ID" value="MCU7377164.1"/>
    <property type="molecule type" value="Genomic_DNA"/>
</dbReference>
<dbReference type="PANTHER" id="PTHR30294:SF29">
    <property type="entry name" value="MULTIDRUG ABC TRANSPORTER PERMEASE YBHS-RELATED"/>
    <property type="match status" value="1"/>
</dbReference>
<comment type="caution">
    <text evidence="8">The sequence shown here is derived from an EMBL/GenBank/DDBJ whole genome shotgun (WGS) entry which is preliminary data.</text>
</comment>
<keyword evidence="5 6" id="KW-0472">Membrane</keyword>
<evidence type="ECO:0000256" key="2">
    <source>
        <dbReference type="ARBA" id="ARBA00022475"/>
    </source>
</evidence>
<name>A0A9J6QP17_9FIRM</name>
<comment type="subcellular location">
    <subcellularLocation>
        <location evidence="1">Cell membrane</location>
        <topology evidence="1">Multi-pass membrane protein</topology>
    </subcellularLocation>
</comment>
<dbReference type="AlphaFoldDB" id="A0A9J6QP17"/>
<dbReference type="Pfam" id="PF12698">
    <property type="entry name" value="ABC2_membrane_3"/>
    <property type="match status" value="1"/>
</dbReference>
<organism evidence="8 9">
    <name type="scientific">Hominibacterium faecale</name>
    <dbReference type="NCBI Taxonomy" id="2839743"/>
    <lineage>
        <taxon>Bacteria</taxon>
        <taxon>Bacillati</taxon>
        <taxon>Bacillota</taxon>
        <taxon>Clostridia</taxon>
        <taxon>Peptostreptococcales</taxon>
        <taxon>Anaerovoracaceae</taxon>
        <taxon>Hominibacterium</taxon>
    </lineage>
</organism>
<evidence type="ECO:0000256" key="5">
    <source>
        <dbReference type="ARBA" id="ARBA00023136"/>
    </source>
</evidence>
<dbReference type="RefSeq" id="WP_148398266.1">
    <property type="nucleotide sequence ID" value="NZ_JAJAGH010000005.1"/>
</dbReference>
<feature type="transmembrane region" description="Helical" evidence="6">
    <location>
        <begin position="158"/>
        <end position="177"/>
    </location>
</feature>
<dbReference type="GO" id="GO:0005886">
    <property type="term" value="C:plasma membrane"/>
    <property type="evidence" value="ECO:0007669"/>
    <property type="project" value="UniProtKB-SubCell"/>
</dbReference>
<keyword evidence="4 6" id="KW-1133">Transmembrane helix</keyword>
<dbReference type="GO" id="GO:0140359">
    <property type="term" value="F:ABC-type transporter activity"/>
    <property type="evidence" value="ECO:0007669"/>
    <property type="project" value="InterPro"/>
</dbReference>
<sequence>MDISMRKIGVLFKKDFTDFFKNMAVFVSCIIPVIFAVVYKYMLADMGVGALYLMNMILGLNLAMISVMLTATTIAEEKEKFTLRTLMLSNVSGVEVFTSKMLVTSLIMLISNTLIFLISGVEIGLLPLYIVITVIGGIPLILLGASVGILARDQMNAGVYEVPVMLLFVLPTVFSGINSTVDKIAAFTPCQPTLDLVFRLQTGKLASGESLMNAAVILAWIVIAAIILILLYRKRGTDN</sequence>
<evidence type="ECO:0000256" key="4">
    <source>
        <dbReference type="ARBA" id="ARBA00022989"/>
    </source>
</evidence>
<evidence type="ECO:0000256" key="6">
    <source>
        <dbReference type="SAM" id="Phobius"/>
    </source>
</evidence>
<keyword evidence="3 6" id="KW-0812">Transmembrane</keyword>
<reference evidence="8" key="1">
    <citation type="submission" date="2022-09" db="EMBL/GenBank/DDBJ databases">
        <title>Culturomic study of gut microbiota in children with autism spectrum disorder.</title>
        <authorList>
            <person name="Efimov B.A."/>
            <person name="Chaplin A.V."/>
            <person name="Sokolova S.R."/>
            <person name="Pikina A.P."/>
            <person name="Korzhanova M."/>
            <person name="Belova V."/>
            <person name="Korostin D."/>
        </authorList>
    </citation>
    <scope>NUCLEOTIDE SEQUENCE</scope>
    <source>
        <strain evidence="8">ASD5510</strain>
    </source>
</reference>
<evidence type="ECO:0000256" key="3">
    <source>
        <dbReference type="ARBA" id="ARBA00022692"/>
    </source>
</evidence>
<feature type="transmembrane region" description="Helical" evidence="6">
    <location>
        <begin position="20"/>
        <end position="39"/>
    </location>
</feature>
<feature type="transmembrane region" description="Helical" evidence="6">
    <location>
        <begin position="126"/>
        <end position="151"/>
    </location>
</feature>